<name>A0A2K9EI37_9RHOB</name>
<evidence type="ECO:0008006" key="4">
    <source>
        <dbReference type="Google" id="ProtNLM"/>
    </source>
</evidence>
<feature type="compositionally biased region" description="Low complexity" evidence="1">
    <location>
        <begin position="67"/>
        <end position="79"/>
    </location>
</feature>
<gene>
    <name evidence="2" type="ORF">CUV01_12000</name>
</gene>
<dbReference type="EMBL" id="CP025408">
    <property type="protein sequence ID" value="AUH34019.1"/>
    <property type="molecule type" value="Genomic_DNA"/>
</dbReference>
<dbReference type="AlphaFoldDB" id="A0A2K9EI37"/>
<dbReference type="KEGG" id="paro:CUV01_12000"/>
<dbReference type="Proteomes" id="UP000233742">
    <property type="component" value="Chromosome"/>
</dbReference>
<accession>A0A2K9EI37</accession>
<organism evidence="2 3">
    <name type="scientific">Paracoccus tegillarcae</name>
    <dbReference type="NCBI Taxonomy" id="1529068"/>
    <lineage>
        <taxon>Bacteria</taxon>
        <taxon>Pseudomonadati</taxon>
        <taxon>Pseudomonadota</taxon>
        <taxon>Alphaproteobacteria</taxon>
        <taxon>Rhodobacterales</taxon>
        <taxon>Paracoccaceae</taxon>
        <taxon>Paracoccus</taxon>
    </lineage>
</organism>
<protein>
    <recommendedName>
        <fullName evidence="4">Anti-sigma factor</fullName>
    </recommendedName>
</protein>
<reference evidence="2 3" key="1">
    <citation type="submission" date="2017-12" db="EMBL/GenBank/DDBJ databases">
        <authorList>
            <person name="Hurst M.R.H."/>
        </authorList>
    </citation>
    <scope>NUCLEOTIDE SEQUENCE [LARGE SCALE GENOMIC DNA]</scope>
    <source>
        <strain evidence="2 3">BM15</strain>
    </source>
</reference>
<evidence type="ECO:0000256" key="1">
    <source>
        <dbReference type="SAM" id="MobiDB-lite"/>
    </source>
</evidence>
<evidence type="ECO:0000313" key="3">
    <source>
        <dbReference type="Proteomes" id="UP000233742"/>
    </source>
</evidence>
<sequence>MAYADGMLDGDEMRIVETAIRQDPALAARVDSFRETARRVGQLGKAQDDHVPDALIARVRELAAQSQAEAAPAASPAAPVVDFASRRQQADPRPAARSAPIWQLPLAASIFLALGLWGGMKIGPNLDDQPDAAQLALLDSPGVHQVLNSARSGEQAPLDGGGEVSLIASFNNAEGQLCREFEIVWPQRPTIVSVSCRAPQTDADGWAAQLAVLASVGDDQNYAPASSLETLDTYVGAIGASQPLSPEEEAAALQALN</sequence>
<proteinExistence type="predicted"/>
<feature type="region of interest" description="Disordered" evidence="1">
    <location>
        <begin position="67"/>
        <end position="97"/>
    </location>
</feature>
<evidence type="ECO:0000313" key="2">
    <source>
        <dbReference type="EMBL" id="AUH34019.1"/>
    </source>
</evidence>
<keyword evidence="3" id="KW-1185">Reference proteome</keyword>